<keyword evidence="4" id="KW-1185">Reference proteome</keyword>
<evidence type="ECO:0000313" key="4">
    <source>
        <dbReference type="Proteomes" id="UP000774617"/>
    </source>
</evidence>
<evidence type="ECO:0000256" key="1">
    <source>
        <dbReference type="SAM" id="Phobius"/>
    </source>
</evidence>
<keyword evidence="1" id="KW-1133">Transmembrane helix</keyword>
<name>A0ABQ8GXQ5_9PEZI</name>
<evidence type="ECO:0008006" key="5">
    <source>
        <dbReference type="Google" id="ProtNLM"/>
    </source>
</evidence>
<keyword evidence="1" id="KW-0812">Transmembrane</keyword>
<dbReference type="EMBL" id="JAGTJR010000001">
    <property type="protein sequence ID" value="KAH7064975.1"/>
    <property type="molecule type" value="Genomic_DNA"/>
</dbReference>
<keyword evidence="2" id="KW-0732">Signal</keyword>
<organism evidence="3 4">
    <name type="scientific">Macrophomina phaseolina</name>
    <dbReference type="NCBI Taxonomy" id="35725"/>
    <lineage>
        <taxon>Eukaryota</taxon>
        <taxon>Fungi</taxon>
        <taxon>Dikarya</taxon>
        <taxon>Ascomycota</taxon>
        <taxon>Pezizomycotina</taxon>
        <taxon>Dothideomycetes</taxon>
        <taxon>Dothideomycetes incertae sedis</taxon>
        <taxon>Botryosphaeriales</taxon>
        <taxon>Botryosphaeriaceae</taxon>
        <taxon>Macrophomina</taxon>
    </lineage>
</organism>
<feature type="chain" id="PRO_5046574599" description="Cell wall galactomannoprotein" evidence="2">
    <location>
        <begin position="21"/>
        <end position="224"/>
    </location>
</feature>
<accession>A0ABQ8GXQ5</accession>
<feature type="signal peptide" evidence="2">
    <location>
        <begin position="1"/>
        <end position="20"/>
    </location>
</feature>
<comment type="caution">
    <text evidence="3">The sequence shown here is derived from an EMBL/GenBank/DDBJ whole genome shotgun (WGS) entry which is preliminary data.</text>
</comment>
<reference evidence="3 4" key="1">
    <citation type="journal article" date="2021" name="Nat. Commun.">
        <title>Genetic determinants of endophytism in the Arabidopsis root mycobiome.</title>
        <authorList>
            <person name="Mesny F."/>
            <person name="Miyauchi S."/>
            <person name="Thiergart T."/>
            <person name="Pickel B."/>
            <person name="Atanasova L."/>
            <person name="Karlsson M."/>
            <person name="Huettel B."/>
            <person name="Barry K.W."/>
            <person name="Haridas S."/>
            <person name="Chen C."/>
            <person name="Bauer D."/>
            <person name="Andreopoulos W."/>
            <person name="Pangilinan J."/>
            <person name="LaButti K."/>
            <person name="Riley R."/>
            <person name="Lipzen A."/>
            <person name="Clum A."/>
            <person name="Drula E."/>
            <person name="Henrissat B."/>
            <person name="Kohler A."/>
            <person name="Grigoriev I.V."/>
            <person name="Martin F.M."/>
            <person name="Hacquard S."/>
        </authorList>
    </citation>
    <scope>NUCLEOTIDE SEQUENCE [LARGE SCALE GENOMIC DNA]</scope>
    <source>
        <strain evidence="3 4">MPI-SDFR-AT-0080</strain>
    </source>
</reference>
<keyword evidence="1" id="KW-0472">Membrane</keyword>
<proteinExistence type="predicted"/>
<evidence type="ECO:0000313" key="3">
    <source>
        <dbReference type="EMBL" id="KAH7064975.1"/>
    </source>
</evidence>
<gene>
    <name evidence="3" type="ORF">B0J12DRAFT_20941</name>
</gene>
<feature type="transmembrane region" description="Helical" evidence="1">
    <location>
        <begin position="152"/>
        <end position="173"/>
    </location>
</feature>
<dbReference type="Proteomes" id="UP000774617">
    <property type="component" value="Unassembled WGS sequence"/>
</dbReference>
<evidence type="ECO:0000256" key="2">
    <source>
        <dbReference type="SAM" id="SignalP"/>
    </source>
</evidence>
<sequence>MRFSFASAFALSSLFLGALAAPTGDVLSGVSGVSGLTQAGSLTKTYSSTEKTTTIIKNETVYSVVSTLYTNVQQYTSSINKTVEAVPAQPSEEDKKKALIEIKADIKSIASLIVDASVKIGKIEVSADVDVSAIVSLVVKLVFEIVATLQHVVAILGGTITVLLGSVLTLLVNAISALLVALQDILGDVIATVWSIVSGLLPFVGDILVGLGEVLKGDCGCLTL</sequence>
<protein>
    <recommendedName>
        <fullName evidence="5">Cell wall galactomannoprotein</fullName>
    </recommendedName>
</protein>
<feature type="transmembrane region" description="Helical" evidence="1">
    <location>
        <begin position="185"/>
        <end position="205"/>
    </location>
</feature>